<feature type="non-terminal residue" evidence="3">
    <location>
        <position position="1"/>
    </location>
</feature>
<sequence length="217" mass="23820">MHSLTLLALAAVFGATVANLQCYSDYNANGFQHTSSKTKQTCGDGCKFCKKTYSQLGGINAAEWGCGCDATGQSFEICTEKGKFDRSPNNNNQVELNCCTGNLCNGAERSSLFTVLTTELDRGKDGPLGAGCFTEKPGRGEPKEICDLVCPKAHTVFVAHIDVGHRGCFNYYNYELEQRKNEWFLMRSGECANSTITFRIGCKFDDPFNATFKSDNE</sequence>
<dbReference type="Pfam" id="PF25096">
    <property type="entry name" value="DUF7808"/>
    <property type="match status" value="1"/>
</dbReference>
<keyword evidence="1" id="KW-0732">Signal</keyword>
<dbReference type="InterPro" id="IPR045860">
    <property type="entry name" value="Snake_toxin-like_sf"/>
</dbReference>
<dbReference type="InterPro" id="IPR056710">
    <property type="entry name" value="DUF7808"/>
</dbReference>
<dbReference type="SUPFAM" id="SSF57302">
    <property type="entry name" value="Snake toxin-like"/>
    <property type="match status" value="1"/>
</dbReference>
<dbReference type="PANTHER" id="PTHR34493">
    <property type="entry name" value="PROTEIN CBG13422-RELATED"/>
    <property type="match status" value="1"/>
</dbReference>
<dbReference type="Proteomes" id="UP001177023">
    <property type="component" value="Unassembled WGS sequence"/>
</dbReference>
<organism evidence="3 4">
    <name type="scientific">Mesorhabditis spiculigera</name>
    <dbReference type="NCBI Taxonomy" id="96644"/>
    <lineage>
        <taxon>Eukaryota</taxon>
        <taxon>Metazoa</taxon>
        <taxon>Ecdysozoa</taxon>
        <taxon>Nematoda</taxon>
        <taxon>Chromadorea</taxon>
        <taxon>Rhabditida</taxon>
        <taxon>Rhabditina</taxon>
        <taxon>Rhabditomorpha</taxon>
        <taxon>Rhabditoidea</taxon>
        <taxon>Rhabditidae</taxon>
        <taxon>Mesorhabditinae</taxon>
        <taxon>Mesorhabditis</taxon>
    </lineage>
</organism>
<reference evidence="3" key="1">
    <citation type="submission" date="2023-06" db="EMBL/GenBank/DDBJ databases">
        <authorList>
            <person name="Delattre M."/>
        </authorList>
    </citation>
    <scope>NUCLEOTIDE SEQUENCE</scope>
    <source>
        <strain evidence="3">AF72</strain>
    </source>
</reference>
<accession>A0AA36D802</accession>
<feature type="signal peptide" evidence="1">
    <location>
        <begin position="1"/>
        <end position="18"/>
    </location>
</feature>
<dbReference type="AlphaFoldDB" id="A0AA36D802"/>
<evidence type="ECO:0000259" key="2">
    <source>
        <dbReference type="Pfam" id="PF25096"/>
    </source>
</evidence>
<evidence type="ECO:0000313" key="3">
    <source>
        <dbReference type="EMBL" id="CAJ0581457.1"/>
    </source>
</evidence>
<evidence type="ECO:0000256" key="1">
    <source>
        <dbReference type="SAM" id="SignalP"/>
    </source>
</evidence>
<evidence type="ECO:0000313" key="4">
    <source>
        <dbReference type="Proteomes" id="UP001177023"/>
    </source>
</evidence>
<name>A0AA36D802_9BILA</name>
<dbReference type="PANTHER" id="PTHR34493:SF4">
    <property type="entry name" value="PROTEIN CBG13422"/>
    <property type="match status" value="1"/>
</dbReference>
<feature type="chain" id="PRO_5041228324" description="DUF7808 domain-containing protein" evidence="1">
    <location>
        <begin position="19"/>
        <end position="217"/>
    </location>
</feature>
<proteinExistence type="predicted"/>
<keyword evidence="4" id="KW-1185">Reference proteome</keyword>
<dbReference type="EMBL" id="CATQJA010002663">
    <property type="protein sequence ID" value="CAJ0581457.1"/>
    <property type="molecule type" value="Genomic_DNA"/>
</dbReference>
<protein>
    <recommendedName>
        <fullName evidence="2">DUF7808 domain-containing protein</fullName>
    </recommendedName>
</protein>
<feature type="domain" description="DUF7808" evidence="2">
    <location>
        <begin position="95"/>
        <end position="217"/>
    </location>
</feature>
<comment type="caution">
    <text evidence="3">The sequence shown here is derived from an EMBL/GenBank/DDBJ whole genome shotgun (WGS) entry which is preliminary data.</text>
</comment>
<gene>
    <name evidence="3" type="ORF">MSPICULIGERA_LOCUS19616</name>
</gene>